<dbReference type="GO" id="GO:0009279">
    <property type="term" value="C:cell outer membrane"/>
    <property type="evidence" value="ECO:0007669"/>
    <property type="project" value="TreeGrafter"/>
</dbReference>
<comment type="caution">
    <text evidence="2">The sequence shown here is derived from an EMBL/GenBank/DDBJ whole genome shotgun (WGS) entry which is preliminary data.</text>
</comment>
<proteinExistence type="predicted"/>
<dbReference type="Proteomes" id="UP000284605">
    <property type="component" value="Unassembled WGS sequence"/>
</dbReference>
<dbReference type="GO" id="GO:1990351">
    <property type="term" value="C:transporter complex"/>
    <property type="evidence" value="ECO:0007669"/>
    <property type="project" value="TreeGrafter"/>
</dbReference>
<dbReference type="GO" id="GO:0061024">
    <property type="term" value="P:membrane organization"/>
    <property type="evidence" value="ECO:0007669"/>
    <property type="project" value="InterPro"/>
</dbReference>
<gene>
    <name evidence="2" type="ORF">D3874_07690</name>
</gene>
<reference evidence="2 3" key="1">
    <citation type="submission" date="2018-09" db="EMBL/GenBank/DDBJ databases">
        <authorList>
            <person name="Zhu H."/>
        </authorList>
    </citation>
    <scope>NUCLEOTIDE SEQUENCE [LARGE SCALE GENOMIC DNA]</scope>
    <source>
        <strain evidence="2 3">K1W22B-8</strain>
    </source>
</reference>
<evidence type="ECO:0000313" key="3">
    <source>
        <dbReference type="Proteomes" id="UP000284605"/>
    </source>
</evidence>
<dbReference type="EMBL" id="QYUK01000011">
    <property type="protein sequence ID" value="RJF86915.1"/>
    <property type="molecule type" value="Genomic_DNA"/>
</dbReference>
<organism evidence="2 3">
    <name type="scientific">Oleomonas cavernae</name>
    <dbReference type="NCBI Taxonomy" id="2320859"/>
    <lineage>
        <taxon>Bacteria</taxon>
        <taxon>Pseudomonadati</taxon>
        <taxon>Pseudomonadota</taxon>
        <taxon>Alphaproteobacteria</taxon>
        <taxon>Acetobacterales</taxon>
        <taxon>Acetobacteraceae</taxon>
        <taxon>Oleomonas</taxon>
    </lineage>
</organism>
<evidence type="ECO:0000313" key="2">
    <source>
        <dbReference type="EMBL" id="RJF86915.1"/>
    </source>
</evidence>
<dbReference type="AlphaFoldDB" id="A0A418WA75"/>
<evidence type="ECO:0000259" key="1">
    <source>
        <dbReference type="Pfam" id="PF04453"/>
    </source>
</evidence>
<dbReference type="InterPro" id="IPR007543">
    <property type="entry name" value="LptD_C"/>
</dbReference>
<protein>
    <submittedName>
        <fullName evidence="2">LPS-assembly protein LptD</fullName>
    </submittedName>
</protein>
<name>A0A418WA75_9PROT</name>
<keyword evidence="3" id="KW-1185">Reference proteome</keyword>
<dbReference type="InterPro" id="IPR050218">
    <property type="entry name" value="LptD"/>
</dbReference>
<dbReference type="Pfam" id="PF04453">
    <property type="entry name" value="LptD"/>
    <property type="match status" value="1"/>
</dbReference>
<sequence>MGSWVFEPDSIGGRLDLTASSVALWRQEGTSQRRFSAGAAWQRPWITDLGSVITVDLSVRGDLYDSEDVIDDSGNDVSGQTARLLPKASLDMRYPMVRPTENGRQVIEPIAQIVLAPSVPLSKKISNEDSQSFEFDDTNLFAVNRFSGYDVWDSGSRFVYGLRSAYYGNGGTTFSVFLGESYEFSDQEDVYPEGSGVGDGRSDFVGAITFTPTSWLDIQHNFRLDKDDLSFNRNDIRAIIGDKRFTAYVGYMAVKDPSGVPGQNDRDEIYLTAIAHLDDNWSIYGDTRRRLNGSSLVTTSSSDTTTDSANQLSTGFGLFYTDECIEIGGVFRREEYRDRDIEPDTSFNLVLRLRNLGM</sequence>
<dbReference type="PANTHER" id="PTHR30189">
    <property type="entry name" value="LPS-ASSEMBLY PROTEIN"/>
    <property type="match status" value="1"/>
</dbReference>
<dbReference type="PANTHER" id="PTHR30189:SF1">
    <property type="entry name" value="LPS-ASSEMBLY PROTEIN LPTD"/>
    <property type="match status" value="1"/>
</dbReference>
<accession>A0A418WA75</accession>
<feature type="domain" description="LptD C-terminal" evidence="1">
    <location>
        <begin position="12"/>
        <end position="281"/>
    </location>
</feature>